<comment type="similarity">
    <text evidence="1">Belongs to the multicopper oxidase family.</text>
</comment>
<dbReference type="PANTHER" id="PTHR11709">
    <property type="entry name" value="MULTI-COPPER OXIDASE"/>
    <property type="match status" value="1"/>
</dbReference>
<evidence type="ECO:0000256" key="5">
    <source>
        <dbReference type="ARBA" id="ARBA00023008"/>
    </source>
</evidence>
<evidence type="ECO:0000259" key="11">
    <source>
        <dbReference type="Pfam" id="PF07732"/>
    </source>
</evidence>
<dbReference type="InterPro" id="IPR011706">
    <property type="entry name" value="Cu-oxidase_C"/>
</dbReference>
<dbReference type="InterPro" id="IPR001117">
    <property type="entry name" value="Cu-oxidase_2nd"/>
</dbReference>
<feature type="chain" id="PRO_5013729397" description="Multicopper oxidase" evidence="8">
    <location>
        <begin position="25"/>
        <end position="685"/>
    </location>
</feature>
<dbReference type="Pfam" id="PF07732">
    <property type="entry name" value="Cu-oxidase_3"/>
    <property type="match status" value="1"/>
</dbReference>
<keyword evidence="4" id="KW-0560">Oxidoreductase</keyword>
<keyword evidence="2" id="KW-0479">Metal-binding</keyword>
<dbReference type="Proteomes" id="UP000218334">
    <property type="component" value="Unassembled WGS sequence"/>
</dbReference>
<keyword evidence="13" id="KW-1185">Reference proteome</keyword>
<dbReference type="SUPFAM" id="SSF49503">
    <property type="entry name" value="Cupredoxins"/>
    <property type="match status" value="3"/>
</dbReference>
<dbReference type="InterPro" id="IPR002355">
    <property type="entry name" value="Cu_oxidase_Cu_BS"/>
</dbReference>
<feature type="signal peptide" evidence="8">
    <location>
        <begin position="1"/>
        <end position="24"/>
    </location>
</feature>
<organism evidence="12 13">
    <name type="scientific">Armillaria solidipes</name>
    <dbReference type="NCBI Taxonomy" id="1076256"/>
    <lineage>
        <taxon>Eukaryota</taxon>
        <taxon>Fungi</taxon>
        <taxon>Dikarya</taxon>
        <taxon>Basidiomycota</taxon>
        <taxon>Agaricomycotina</taxon>
        <taxon>Agaricomycetes</taxon>
        <taxon>Agaricomycetidae</taxon>
        <taxon>Agaricales</taxon>
        <taxon>Marasmiineae</taxon>
        <taxon>Physalacriaceae</taxon>
        <taxon>Armillaria</taxon>
    </lineage>
</organism>
<dbReference type="PROSITE" id="PS00080">
    <property type="entry name" value="MULTICOPPER_OXIDASE2"/>
    <property type="match status" value="1"/>
</dbReference>
<evidence type="ECO:0000256" key="6">
    <source>
        <dbReference type="ARBA" id="ARBA00023157"/>
    </source>
</evidence>
<dbReference type="EMBL" id="KZ293422">
    <property type="protein sequence ID" value="PBK72517.1"/>
    <property type="molecule type" value="Genomic_DNA"/>
</dbReference>
<evidence type="ECO:0000256" key="2">
    <source>
        <dbReference type="ARBA" id="ARBA00022723"/>
    </source>
</evidence>
<evidence type="ECO:0000313" key="12">
    <source>
        <dbReference type="EMBL" id="PBK72517.1"/>
    </source>
</evidence>
<dbReference type="InterPro" id="IPR045087">
    <property type="entry name" value="Cu-oxidase_fam"/>
</dbReference>
<evidence type="ECO:0008006" key="14">
    <source>
        <dbReference type="Google" id="ProtNLM"/>
    </source>
</evidence>
<evidence type="ECO:0000256" key="8">
    <source>
        <dbReference type="SAM" id="SignalP"/>
    </source>
</evidence>
<dbReference type="Pfam" id="PF07731">
    <property type="entry name" value="Cu-oxidase_2"/>
    <property type="match status" value="1"/>
</dbReference>
<dbReference type="InterPro" id="IPR011707">
    <property type="entry name" value="Cu-oxidase-like_N"/>
</dbReference>
<evidence type="ECO:0000256" key="4">
    <source>
        <dbReference type="ARBA" id="ARBA00023002"/>
    </source>
</evidence>
<dbReference type="GO" id="GO:0005507">
    <property type="term" value="F:copper ion binding"/>
    <property type="evidence" value="ECO:0007669"/>
    <property type="project" value="InterPro"/>
</dbReference>
<evidence type="ECO:0000256" key="3">
    <source>
        <dbReference type="ARBA" id="ARBA00022729"/>
    </source>
</evidence>
<keyword evidence="3 8" id="KW-0732">Signal</keyword>
<dbReference type="CDD" id="cd13850">
    <property type="entry name" value="CuRO_1_Abr2_like"/>
    <property type="match status" value="1"/>
</dbReference>
<dbReference type="Gene3D" id="2.60.40.420">
    <property type="entry name" value="Cupredoxins - blue copper proteins"/>
    <property type="match status" value="3"/>
</dbReference>
<feature type="domain" description="Plastocyanin-like" evidence="9">
    <location>
        <begin position="221"/>
        <end position="419"/>
    </location>
</feature>
<gene>
    <name evidence="12" type="ORF">ARMSODRAFT_882643</name>
</gene>
<evidence type="ECO:0000256" key="1">
    <source>
        <dbReference type="ARBA" id="ARBA00010609"/>
    </source>
</evidence>
<dbReference type="InterPro" id="IPR008972">
    <property type="entry name" value="Cupredoxin"/>
</dbReference>
<keyword evidence="5" id="KW-0186">Copper</keyword>
<feature type="domain" description="Plastocyanin-like" evidence="10">
    <location>
        <begin position="542"/>
        <end position="670"/>
    </location>
</feature>
<dbReference type="PANTHER" id="PTHR11709:SF488">
    <property type="entry name" value="LACCASE-RELATED"/>
    <property type="match status" value="1"/>
</dbReference>
<dbReference type="Pfam" id="PF00394">
    <property type="entry name" value="Cu-oxidase"/>
    <property type="match status" value="1"/>
</dbReference>
<accession>A0A2H3C6U6</accession>
<evidence type="ECO:0000259" key="9">
    <source>
        <dbReference type="Pfam" id="PF00394"/>
    </source>
</evidence>
<feature type="domain" description="Plastocyanin-like" evidence="11">
    <location>
        <begin position="73"/>
        <end position="187"/>
    </location>
</feature>
<name>A0A2H3C6U6_9AGAR</name>
<keyword evidence="6" id="KW-1015">Disulfide bond</keyword>
<dbReference type="AlphaFoldDB" id="A0A2H3C6U6"/>
<evidence type="ECO:0000259" key="10">
    <source>
        <dbReference type="Pfam" id="PF07731"/>
    </source>
</evidence>
<dbReference type="CDD" id="cd13898">
    <property type="entry name" value="CuRO_3_Abr2_like"/>
    <property type="match status" value="1"/>
</dbReference>
<protein>
    <recommendedName>
        <fullName evidence="14">Multicopper oxidase</fullName>
    </recommendedName>
</protein>
<evidence type="ECO:0000256" key="7">
    <source>
        <dbReference type="ARBA" id="ARBA00023180"/>
    </source>
</evidence>
<dbReference type="STRING" id="1076256.A0A2H3C6U6"/>
<sequence length="685" mass="74927">MKSYSSIPLHLLSLFSLFLTLSLALPHDAYQYGNIARSAELDVNVGLGKSLGLTRHVGAGKHGADLVHYVLEISEGYANPDGAKERMVYLLNGKFPADPLTIDEGDEVEFLVINNATESLTMHFHGIEQKGTPWSDGVPGVTQPIIQPGGNFTHRWNATQHGFYFIHSHSKSQQDDGMAMALFIRPHHNRERPFGQISEDPLDLFQMYAAEHHAESLMIMDWRHLPEYEISEIWKEANIEPLCVQSILINGQGSSVCPPTDELAAIGAARELGNLTAQGCFYLDNPITNPQEEGFSVESNPALLPEELWLTCTPEGVDNPLYTLNVDTRNTSWVMLNLVNNGGLWEEIFSIDEHELYIVAVEGEYVNTTTPVEAVSLHSGVRVQALVKLTGTPGQAYTIRVAANVQPQVKSGYGIFQYASPDPSVTPTLVKPAAGYPALPTSTPFIDYTGALLTTATGAKCNATLFDYGSDQAAPYVADPPPSNDEVAHTLFLNMRRPNAITWVANGTGLQTGLYENGDPLIWDYVWRDVLEAATENTGPFAGSELVLADSVYVVPELGSVVDLVFRVHGANPPHPIHKHFNRFWVLGHGPGSFNWTTVAEAAEAIPENFNFVNPPKRDGYNTLPSTPDGSWLALRCESDLHVVQNPGPQTVHCHISQHAAGGMVAVILQAMEQLELPAEYAKPS</sequence>
<dbReference type="GO" id="GO:0016491">
    <property type="term" value="F:oxidoreductase activity"/>
    <property type="evidence" value="ECO:0007669"/>
    <property type="project" value="UniProtKB-KW"/>
</dbReference>
<reference evidence="13" key="1">
    <citation type="journal article" date="2017" name="Nat. Ecol. Evol.">
        <title>Genome expansion and lineage-specific genetic innovations in the forest pathogenic fungi Armillaria.</title>
        <authorList>
            <person name="Sipos G."/>
            <person name="Prasanna A.N."/>
            <person name="Walter M.C."/>
            <person name="O'Connor E."/>
            <person name="Balint B."/>
            <person name="Krizsan K."/>
            <person name="Kiss B."/>
            <person name="Hess J."/>
            <person name="Varga T."/>
            <person name="Slot J."/>
            <person name="Riley R."/>
            <person name="Boka B."/>
            <person name="Rigling D."/>
            <person name="Barry K."/>
            <person name="Lee J."/>
            <person name="Mihaltcheva S."/>
            <person name="LaButti K."/>
            <person name="Lipzen A."/>
            <person name="Waldron R."/>
            <person name="Moloney N.M."/>
            <person name="Sperisen C."/>
            <person name="Kredics L."/>
            <person name="Vagvoelgyi C."/>
            <person name="Patrignani A."/>
            <person name="Fitzpatrick D."/>
            <person name="Nagy I."/>
            <person name="Doyle S."/>
            <person name="Anderson J.B."/>
            <person name="Grigoriev I.V."/>
            <person name="Gueldener U."/>
            <person name="Muensterkoetter M."/>
            <person name="Nagy L.G."/>
        </authorList>
    </citation>
    <scope>NUCLEOTIDE SEQUENCE [LARGE SCALE GENOMIC DNA]</scope>
    <source>
        <strain evidence="13">28-4</strain>
    </source>
</reference>
<keyword evidence="7" id="KW-0325">Glycoprotein</keyword>
<evidence type="ECO:0000313" key="13">
    <source>
        <dbReference type="Proteomes" id="UP000218334"/>
    </source>
</evidence>
<proteinExistence type="inferred from homology"/>